<feature type="compositionally biased region" description="Acidic residues" evidence="1">
    <location>
        <begin position="423"/>
        <end position="432"/>
    </location>
</feature>
<evidence type="ECO:0000313" key="2">
    <source>
        <dbReference type="EMBL" id="KAG0289806.1"/>
    </source>
</evidence>
<sequence>MGVASVLVSTRASPEVNEAHSMSAIKVPFQPNLGSMVASPYHRPQPTDHPSIDIEDDDDEVYSDDAFQVSQKNPMVTPTSQRRPSIPQRSGKGIGKMPSLMQSSKKTSQFQRSQGKSFKSSKASKHLYKHSMASSGSGDSDSFSEEEEKDGAILESRRYSFVSDESDFGGQTARYGSDSDDAVEGDDLLSMDSASSLSEFEDEATQGPNEQSSPLQSSDRHLSRETATSQLTSGKGYSKFRAVVPADESSPLIVRPVVVAKKRGPGRPKKPKVPLVVSREDEHALYTPAVISRKVADPSSQKRGSSKTARSSKTKAELPFIAYDPDVAEDVKALNAVEHVVDYKDTDTTELPSRMPDSTASTVFGDEDIFGDGDLSDELSGDLSDILSEDLDDLSDDGLGFTSTDAEDDTSNGSSPREFNYSEMEEQDESLVDSDSSINSITSEDSDSSDPDSESDIEPHLQEYSDQDEISGHEGSDDLIDDEELLRLEEQERLYLAKAQLLHDVFSEDDSDPGRNPFESSEDDDDDGDDERSFEGEEDLYSDEFYEDDYYEDEYDDLDENAILEQLQGAQADMQALLMIPPEQQEQLLLLQHYAETHRLQQEQLQQKAQELGQPIPEQGAEARGLSGHDSQISGMLSVAGLLPPFDVNVPDLDAVSEQLAESLANSLASSMAEKIASGQPEDAPLFPTAMQDISQIGHMDETTVDAATASDGSGLSTSILNVSPVSPESVTPESGIAIWNVPLPSSPSSVNSTSASIPTPANTPTPPGTVAAVSPSLPSASEIGTSHQTLESSTEISIDNGTQDSVDVTLTSSLDKSTAKTHSLPNSSSYKPLTSVVSIPVSGGRQVQPIMPKLGPGGAIADSILGQTRLQNVGPSVFKEAAQRALGSLQSRSSTKGTLPQENVPTGDTTDDASPSVHSAEFRKRKGDEQKANEVVLVNGKRRRLSTVLIKNHVKPGSVSELQDIFPPFSSEITESLAALINSTAASSLSATPSAKEFSSTSASMSPTTASAVDMNVLASTVASTSTGMTVADYDFSKASMPFIDPAARIIASSSMQKPQRAGPSRGRTCSLKGKEPRHTDATVLPMDDLLDTSALYGRSSSRSPSPGRVVGEGDGDLEMSQSMKDLSRWERVPIGTFRRSRRPSSSYVGLQGALKFGNVTMPTTLLADHQQHQQQLAQESHRLHRRTAGVRKHRSSSSASDIMAGIHRREGRGDRSIAHRSMQDRHLQGPHRARAATVSSAIQTPPSVHAGMLMEDLAGFGSPEAAHRALGTKGLMQRSQSSLDSLESTLVRQLGQSHPQIGEPMRRRRRAGSNLSHAQRPGVRLARSSSSSGHQQQHAALGTSGLDMALHHAAGLGIGMAGLAGSGGQHSKASLNPNGSIQSSLQDLMTDSSQLPSSACPTPLHSPLFSATNASGAVHHHGSGEPVVSSAQPAKMVGLGGGDSIVSHLDLDIGKEMEGFHERLAAKPEADVEKPLMKSESPSQPSQPGDEDVDVDIEDEDEEESLKAVLLNATF</sequence>
<feature type="region of interest" description="Disordered" evidence="1">
    <location>
        <begin position="1367"/>
        <end position="1386"/>
    </location>
</feature>
<feature type="compositionally biased region" description="Acidic residues" evidence="1">
    <location>
        <begin position="520"/>
        <end position="545"/>
    </location>
</feature>
<proteinExistence type="predicted"/>
<feature type="region of interest" description="Disordered" evidence="1">
    <location>
        <begin position="748"/>
        <end position="802"/>
    </location>
</feature>
<gene>
    <name evidence="2" type="ORF">BGZ97_006378</name>
</gene>
<feature type="region of interest" description="Disordered" evidence="1">
    <location>
        <begin position="1469"/>
        <end position="1517"/>
    </location>
</feature>
<name>A0A9P6QTE6_9FUNG</name>
<feature type="compositionally biased region" description="Low complexity" evidence="1">
    <location>
        <begin position="302"/>
        <end position="311"/>
    </location>
</feature>
<dbReference type="OrthoDB" id="436852at2759"/>
<keyword evidence="3" id="KW-1185">Reference proteome</keyword>
<feature type="compositionally biased region" description="Polar residues" evidence="1">
    <location>
        <begin position="100"/>
        <end position="121"/>
    </location>
</feature>
<accession>A0A9P6QTE6</accession>
<feature type="compositionally biased region" description="Polar residues" evidence="1">
    <location>
        <begin position="783"/>
        <end position="802"/>
    </location>
</feature>
<feature type="compositionally biased region" description="Acidic residues" evidence="1">
    <location>
        <begin position="444"/>
        <end position="456"/>
    </location>
</feature>
<feature type="compositionally biased region" description="Acidic residues" evidence="1">
    <location>
        <begin position="387"/>
        <end position="396"/>
    </location>
</feature>
<feature type="compositionally biased region" description="Polar residues" evidence="1">
    <location>
        <begin position="225"/>
        <end position="235"/>
    </location>
</feature>
<reference evidence="2" key="1">
    <citation type="journal article" date="2020" name="Fungal Divers.">
        <title>Resolving the Mortierellaceae phylogeny through synthesis of multi-gene phylogenetics and phylogenomics.</title>
        <authorList>
            <person name="Vandepol N."/>
            <person name="Liber J."/>
            <person name="Desiro A."/>
            <person name="Na H."/>
            <person name="Kennedy M."/>
            <person name="Barry K."/>
            <person name="Grigoriev I.V."/>
            <person name="Miller A.N."/>
            <person name="O'Donnell K."/>
            <person name="Stajich J.E."/>
            <person name="Bonito G."/>
        </authorList>
    </citation>
    <scope>NUCLEOTIDE SEQUENCE</scope>
    <source>
        <strain evidence="2">NVP60</strain>
    </source>
</reference>
<dbReference type="Proteomes" id="UP000823405">
    <property type="component" value="Unassembled WGS sequence"/>
</dbReference>
<feature type="compositionally biased region" description="Polar residues" evidence="1">
    <location>
        <begin position="68"/>
        <end position="83"/>
    </location>
</feature>
<feature type="region of interest" description="Disordered" evidence="1">
    <location>
        <begin position="506"/>
        <end position="545"/>
    </location>
</feature>
<protein>
    <submittedName>
        <fullName evidence="2">Uncharacterized protein</fullName>
    </submittedName>
</protein>
<feature type="region of interest" description="Disordered" evidence="1">
    <location>
        <begin position="32"/>
        <end position="237"/>
    </location>
</feature>
<feature type="region of interest" description="Disordered" evidence="1">
    <location>
        <begin position="1097"/>
        <end position="1124"/>
    </location>
</feature>
<feature type="region of interest" description="Disordered" evidence="1">
    <location>
        <begin position="1055"/>
        <end position="1077"/>
    </location>
</feature>
<feature type="compositionally biased region" description="Basic and acidic residues" evidence="1">
    <location>
        <begin position="1469"/>
        <end position="1479"/>
    </location>
</feature>
<organism evidence="2 3">
    <name type="scientific">Linnemannia gamsii</name>
    <dbReference type="NCBI Taxonomy" id="64522"/>
    <lineage>
        <taxon>Eukaryota</taxon>
        <taxon>Fungi</taxon>
        <taxon>Fungi incertae sedis</taxon>
        <taxon>Mucoromycota</taxon>
        <taxon>Mortierellomycotina</taxon>
        <taxon>Mortierellomycetes</taxon>
        <taxon>Mortierellales</taxon>
        <taxon>Mortierellaceae</taxon>
        <taxon>Linnemannia</taxon>
    </lineage>
</organism>
<feature type="compositionally biased region" description="Low complexity" evidence="1">
    <location>
        <begin position="1099"/>
        <end position="1111"/>
    </location>
</feature>
<comment type="caution">
    <text evidence="2">The sequence shown here is derived from an EMBL/GenBank/DDBJ whole genome shotgun (WGS) entry which is preliminary data.</text>
</comment>
<feature type="region of interest" description="Disordered" evidence="1">
    <location>
        <begin position="342"/>
        <end position="484"/>
    </location>
</feature>
<feature type="region of interest" description="Disordered" evidence="1">
    <location>
        <begin position="1295"/>
        <end position="1341"/>
    </location>
</feature>
<evidence type="ECO:0000313" key="3">
    <source>
        <dbReference type="Proteomes" id="UP000823405"/>
    </source>
</evidence>
<feature type="compositionally biased region" description="Acidic residues" evidence="1">
    <location>
        <begin position="178"/>
        <end position="189"/>
    </location>
</feature>
<feature type="compositionally biased region" description="Acidic residues" evidence="1">
    <location>
        <begin position="1491"/>
        <end position="1506"/>
    </location>
</feature>
<feature type="compositionally biased region" description="Polar residues" evidence="1">
    <location>
        <begin position="889"/>
        <end position="918"/>
    </location>
</feature>
<feature type="compositionally biased region" description="Low complexity" evidence="1">
    <location>
        <begin position="748"/>
        <end position="761"/>
    </location>
</feature>
<feature type="compositionally biased region" description="Polar residues" evidence="1">
    <location>
        <begin position="1373"/>
        <end position="1386"/>
    </location>
</feature>
<feature type="compositionally biased region" description="Polar residues" evidence="1">
    <location>
        <begin position="206"/>
        <end position="217"/>
    </location>
</feature>
<evidence type="ECO:0000256" key="1">
    <source>
        <dbReference type="SAM" id="MobiDB-lite"/>
    </source>
</evidence>
<feature type="region of interest" description="Disordered" evidence="1">
    <location>
        <begin position="885"/>
        <end position="929"/>
    </location>
</feature>
<feature type="compositionally biased region" description="Low complexity" evidence="1">
    <location>
        <begin position="433"/>
        <end position="443"/>
    </location>
</feature>
<feature type="compositionally biased region" description="Acidic residues" evidence="1">
    <location>
        <begin position="365"/>
        <end position="380"/>
    </location>
</feature>
<dbReference type="EMBL" id="JAAAIN010002825">
    <property type="protein sequence ID" value="KAG0289806.1"/>
    <property type="molecule type" value="Genomic_DNA"/>
</dbReference>
<feature type="compositionally biased region" description="Basic residues" evidence="1">
    <location>
        <begin position="260"/>
        <end position="272"/>
    </location>
</feature>
<feature type="region of interest" description="Disordered" evidence="1">
    <location>
        <begin position="254"/>
        <end position="319"/>
    </location>
</feature>
<feature type="compositionally biased region" description="Low complexity" evidence="1">
    <location>
        <begin position="769"/>
        <end position="782"/>
    </location>
</feature>
<feature type="compositionally biased region" description="Acidic residues" evidence="1">
    <location>
        <begin position="53"/>
        <end position="63"/>
    </location>
</feature>